<comment type="caution">
    <text evidence="2">The sequence shown here is derived from an EMBL/GenBank/DDBJ whole genome shotgun (WGS) entry which is preliminary data.</text>
</comment>
<dbReference type="Proteomes" id="UP000462212">
    <property type="component" value="Unassembled WGS sequence"/>
</dbReference>
<name>A0A8H8RWM6_9HELO</name>
<dbReference type="GO" id="GO:0005739">
    <property type="term" value="C:mitochondrion"/>
    <property type="evidence" value="ECO:0007669"/>
    <property type="project" value="TreeGrafter"/>
</dbReference>
<feature type="domain" description="DML1/Misato tubulin" evidence="1">
    <location>
        <begin position="107"/>
        <end position="270"/>
    </location>
</feature>
<sequence>MHEIITLQLGQRSNYLATHFWNTQESYFTYSPDQETLVDHDIHFRPGIGADGTETFTPRTLIYDLKGGFGSMRKINALYEVDEPVAPQGLWNGPTVVQRQTAIQQNESIVQLNEFELNSTLMPFENWNLGEELFNSLDKEHDLLDRDLRYFAEEADQMQGIQLMAGIDDAWGGFAARYLDRIRDEYGKTSVLFWGLEDSIETIPREKRFLKLSNTARSISEIAPQASLLVPMAIPSNSPPSYITLDTHSPWHTSGLLSTAMESMSLPSRLKVQSSARQTFDQLSNAVNVNGNQTITRLRMTIDQELALNGHGDSQVVGGVGQMGDSRVPLGNGHVNDSNLNQEDEPKTFDMDFFSTETGEQSRTRRPRKPHVFGQVENSRGTHDQQQTQFIGEDEGHERARRRAAGLPIIQRTKIPMSFPLLDSFPHIFAQASTTPPSLAVSTSLSTDTSVALRVKSLQNIVNRAISVDEREALSNSLGEIAEAYEEGWDSGTDEDDD</sequence>
<dbReference type="PANTHER" id="PTHR13391:SF0">
    <property type="entry name" value="PROTEIN MISATO HOMOLOG 1"/>
    <property type="match status" value="1"/>
</dbReference>
<reference evidence="2 3" key="1">
    <citation type="submission" date="2018-05" db="EMBL/GenBank/DDBJ databases">
        <title>Genome sequencing and assembly of the regulated plant pathogen Lachnellula willkommii and related sister species for the development of diagnostic species identification markers.</title>
        <authorList>
            <person name="Giroux E."/>
            <person name="Bilodeau G."/>
        </authorList>
    </citation>
    <scope>NUCLEOTIDE SEQUENCE [LARGE SCALE GENOMIC DNA]</scope>
    <source>
        <strain evidence="2 3">CBS 197.66</strain>
    </source>
</reference>
<dbReference type="InterPro" id="IPR049942">
    <property type="entry name" value="DML1/Misato"/>
</dbReference>
<dbReference type="InterPro" id="IPR036525">
    <property type="entry name" value="Tubulin/FtsZ_GTPase_sf"/>
</dbReference>
<protein>
    <submittedName>
        <fullName evidence="2">Protein dml-1</fullName>
    </submittedName>
</protein>
<evidence type="ECO:0000313" key="2">
    <source>
        <dbReference type="EMBL" id="TVY43354.1"/>
    </source>
</evidence>
<dbReference type="SUPFAM" id="SSF52490">
    <property type="entry name" value="Tubulin nucleotide-binding domain-like"/>
    <property type="match status" value="1"/>
</dbReference>
<dbReference type="Gene3D" id="3.40.50.1440">
    <property type="entry name" value="Tubulin/FtsZ, GTPase domain"/>
    <property type="match status" value="1"/>
</dbReference>
<dbReference type="EMBL" id="QGMJ01000067">
    <property type="protein sequence ID" value="TVY43354.1"/>
    <property type="molecule type" value="Genomic_DNA"/>
</dbReference>
<dbReference type="PANTHER" id="PTHR13391">
    <property type="entry name" value="MITOCHONDRIAL DISTRIBUTION REGULATOR MISATO"/>
    <property type="match status" value="1"/>
</dbReference>
<accession>A0A8H8RWM6</accession>
<proteinExistence type="predicted"/>
<dbReference type="OrthoDB" id="271881at2759"/>
<dbReference type="GO" id="GO:0007005">
    <property type="term" value="P:mitochondrion organization"/>
    <property type="evidence" value="ECO:0007669"/>
    <property type="project" value="InterPro"/>
</dbReference>
<gene>
    <name evidence="2" type="primary">dml-1</name>
    <name evidence="2" type="ORF">LSUB1_G002511</name>
</gene>
<organism evidence="2 3">
    <name type="scientific">Lachnellula subtilissima</name>
    <dbReference type="NCBI Taxonomy" id="602034"/>
    <lineage>
        <taxon>Eukaryota</taxon>
        <taxon>Fungi</taxon>
        <taxon>Dikarya</taxon>
        <taxon>Ascomycota</taxon>
        <taxon>Pezizomycotina</taxon>
        <taxon>Leotiomycetes</taxon>
        <taxon>Helotiales</taxon>
        <taxon>Lachnaceae</taxon>
        <taxon>Lachnellula</taxon>
    </lineage>
</organism>
<evidence type="ECO:0000259" key="1">
    <source>
        <dbReference type="Pfam" id="PF14881"/>
    </source>
</evidence>
<dbReference type="AlphaFoldDB" id="A0A8H8RWM6"/>
<keyword evidence="3" id="KW-1185">Reference proteome</keyword>
<evidence type="ECO:0000313" key="3">
    <source>
        <dbReference type="Proteomes" id="UP000462212"/>
    </source>
</evidence>
<dbReference type="Pfam" id="PF14881">
    <property type="entry name" value="Tubulin_3"/>
    <property type="match status" value="1"/>
</dbReference>
<dbReference type="InterPro" id="IPR029209">
    <property type="entry name" value="DML1/Misato_tubulin"/>
</dbReference>